<dbReference type="PROSITE" id="PS50943">
    <property type="entry name" value="HTH_CROC1"/>
    <property type="match status" value="1"/>
</dbReference>
<feature type="domain" description="HTH cro/C1-type" evidence="1">
    <location>
        <begin position="10"/>
        <end position="41"/>
    </location>
</feature>
<evidence type="ECO:0000259" key="1">
    <source>
        <dbReference type="PROSITE" id="PS50943"/>
    </source>
</evidence>
<dbReference type="InterPro" id="IPR001387">
    <property type="entry name" value="Cro/C1-type_HTH"/>
</dbReference>
<dbReference type="Pfam" id="PF01381">
    <property type="entry name" value="HTH_3"/>
    <property type="match status" value="1"/>
</dbReference>
<name>A0A396FBS8_9FIRM</name>
<dbReference type="InterPro" id="IPR010982">
    <property type="entry name" value="Lambda_DNA-bd_dom_sf"/>
</dbReference>
<dbReference type="AlphaFoldDB" id="A0A396FBS8"/>
<dbReference type="GO" id="GO:0003677">
    <property type="term" value="F:DNA binding"/>
    <property type="evidence" value="ECO:0007669"/>
    <property type="project" value="InterPro"/>
</dbReference>
<proteinExistence type="predicted"/>
<dbReference type="CDD" id="cd00093">
    <property type="entry name" value="HTH_XRE"/>
    <property type="match status" value="1"/>
</dbReference>
<reference evidence="2" key="1">
    <citation type="submission" date="2018-08" db="EMBL/GenBank/DDBJ databases">
        <title>A genome reference for cultivated species of the human gut microbiota.</title>
        <authorList>
            <person name="Zou Y."/>
            <person name="Xue W."/>
            <person name="Luo G."/>
        </authorList>
    </citation>
    <scope>NUCLEOTIDE SEQUENCE [LARGE SCALE GENOMIC DNA]</scope>
    <source>
        <strain evidence="2">AF36-2BH</strain>
    </source>
</reference>
<sequence length="48" mass="5488">MDLIKTGKYIADKRKSLGLTQKQVAEKLGMSDKSVSKWERGVSQTKRY</sequence>
<comment type="caution">
    <text evidence="2">The sequence shown here is derived from an EMBL/GenBank/DDBJ whole genome shotgun (WGS) entry which is preliminary data.</text>
</comment>
<dbReference type="EMBL" id="QRPB01000030">
    <property type="protein sequence ID" value="RHL75388.1"/>
    <property type="molecule type" value="Genomic_DNA"/>
</dbReference>
<dbReference type="SUPFAM" id="SSF47413">
    <property type="entry name" value="lambda repressor-like DNA-binding domains"/>
    <property type="match status" value="1"/>
</dbReference>
<dbReference type="Gene3D" id="1.10.260.40">
    <property type="entry name" value="lambda repressor-like DNA-binding domains"/>
    <property type="match status" value="1"/>
</dbReference>
<gene>
    <name evidence="2" type="ORF">DW001_15875</name>
</gene>
<evidence type="ECO:0000313" key="2">
    <source>
        <dbReference type="EMBL" id="RHL75388.1"/>
    </source>
</evidence>
<protein>
    <submittedName>
        <fullName evidence="2">XRE family transcriptional regulator</fullName>
    </submittedName>
</protein>
<dbReference type="Proteomes" id="UP000266698">
    <property type="component" value="Unassembled WGS sequence"/>
</dbReference>
<organism evidence="2">
    <name type="scientific">Agathobacter rectalis</name>
    <dbReference type="NCBI Taxonomy" id="39491"/>
    <lineage>
        <taxon>Bacteria</taxon>
        <taxon>Bacillati</taxon>
        <taxon>Bacillota</taxon>
        <taxon>Clostridia</taxon>
        <taxon>Lachnospirales</taxon>
        <taxon>Lachnospiraceae</taxon>
        <taxon>Agathobacter</taxon>
    </lineage>
</organism>
<accession>A0A396FBS8</accession>